<organism evidence="7 8">
    <name type="scientific">Chryseosolibacter histidini</name>
    <dbReference type="NCBI Taxonomy" id="2782349"/>
    <lineage>
        <taxon>Bacteria</taxon>
        <taxon>Pseudomonadati</taxon>
        <taxon>Bacteroidota</taxon>
        <taxon>Cytophagia</taxon>
        <taxon>Cytophagales</taxon>
        <taxon>Chryseotaleaceae</taxon>
        <taxon>Chryseosolibacter</taxon>
    </lineage>
</organism>
<dbReference type="AlphaFoldDB" id="A0AAP2DIE6"/>
<keyword evidence="1 4" id="KW-0349">Heme</keyword>
<dbReference type="InterPro" id="IPR009056">
    <property type="entry name" value="Cyt_c-like_dom"/>
</dbReference>
<dbReference type="Pfam" id="PF13442">
    <property type="entry name" value="Cytochrome_CBB3"/>
    <property type="match status" value="1"/>
</dbReference>
<keyword evidence="3 4" id="KW-0408">Iron</keyword>
<dbReference type="PANTHER" id="PTHR35008:SF4">
    <property type="entry name" value="BLL4482 PROTEIN"/>
    <property type="match status" value="1"/>
</dbReference>
<gene>
    <name evidence="7" type="ORF">KK083_03635</name>
</gene>
<dbReference type="Pfam" id="PF00034">
    <property type="entry name" value="Cytochrom_C"/>
    <property type="match status" value="1"/>
</dbReference>
<name>A0AAP2DIE6_9BACT</name>
<evidence type="ECO:0000259" key="6">
    <source>
        <dbReference type="PROSITE" id="PS51007"/>
    </source>
</evidence>
<dbReference type="Proteomes" id="UP001319200">
    <property type="component" value="Unassembled WGS sequence"/>
</dbReference>
<evidence type="ECO:0000256" key="5">
    <source>
        <dbReference type="SAM" id="Phobius"/>
    </source>
</evidence>
<keyword evidence="2 4" id="KW-0479">Metal-binding</keyword>
<dbReference type="InterPro" id="IPR036909">
    <property type="entry name" value="Cyt_c-like_dom_sf"/>
</dbReference>
<keyword evidence="5" id="KW-1133">Transmembrane helix</keyword>
<protein>
    <submittedName>
        <fullName evidence="7">C-type cytochrome</fullName>
    </submittedName>
</protein>
<keyword evidence="8" id="KW-1185">Reference proteome</keyword>
<dbReference type="RefSeq" id="WP_254160790.1">
    <property type="nucleotide sequence ID" value="NZ_JAHESF010000003.1"/>
</dbReference>
<evidence type="ECO:0000313" key="8">
    <source>
        <dbReference type="Proteomes" id="UP001319200"/>
    </source>
</evidence>
<dbReference type="PANTHER" id="PTHR35008">
    <property type="entry name" value="BLL4482 PROTEIN-RELATED"/>
    <property type="match status" value="1"/>
</dbReference>
<feature type="transmembrane region" description="Helical" evidence="5">
    <location>
        <begin position="6"/>
        <end position="25"/>
    </location>
</feature>
<dbReference type="SUPFAM" id="SSF46626">
    <property type="entry name" value="Cytochrome c"/>
    <property type="match status" value="2"/>
</dbReference>
<sequence>MKILKVIGWVLAALVVMSTLVYLYASWQVDQRLAKQYNVAAEEFPIPTDSASIAKGSHLVDIKGCRDCHGDNLGGKIFADELLIGKLAGPNLTRGKGGIPDDYATLNWIKAIRHGLDSSNHPLMVMPSLETSKMSQEDLGAMIAYLNDLPPVDNSVPESKLGVMIKTMIYIGELDVIPAEQIDHTATLVKSMDTSSPVKYGKYLATMCSGCHHENMKGGPPMVPGSPSVPDLTATGATGRWTQEQFNTALRTGKRPDGTELDPNMPVQMTKHYSDEELQALYTYLKSL</sequence>
<dbReference type="GO" id="GO:0046872">
    <property type="term" value="F:metal ion binding"/>
    <property type="evidence" value="ECO:0007669"/>
    <property type="project" value="UniProtKB-KW"/>
</dbReference>
<reference evidence="7 8" key="1">
    <citation type="submission" date="2021-05" db="EMBL/GenBank/DDBJ databases">
        <title>A Polyphasic approach of four new species of the genus Ohtaekwangia: Ohtaekwangia histidinii sp. nov., Ohtaekwangia cretensis sp. nov., Ohtaekwangia indiensis sp. nov., Ohtaekwangia reichenbachii sp. nov. from diverse environment.</title>
        <authorList>
            <person name="Octaviana S."/>
        </authorList>
    </citation>
    <scope>NUCLEOTIDE SEQUENCE [LARGE SCALE GENOMIC DNA]</scope>
    <source>
        <strain evidence="7 8">PWU4</strain>
    </source>
</reference>
<evidence type="ECO:0000256" key="1">
    <source>
        <dbReference type="ARBA" id="ARBA00022617"/>
    </source>
</evidence>
<feature type="domain" description="Cytochrome c" evidence="6">
    <location>
        <begin position="196"/>
        <end position="288"/>
    </location>
</feature>
<evidence type="ECO:0000256" key="4">
    <source>
        <dbReference type="PROSITE-ProRule" id="PRU00433"/>
    </source>
</evidence>
<dbReference type="EMBL" id="JAHESF010000003">
    <property type="protein sequence ID" value="MBT1695953.1"/>
    <property type="molecule type" value="Genomic_DNA"/>
</dbReference>
<evidence type="ECO:0000256" key="2">
    <source>
        <dbReference type="ARBA" id="ARBA00022723"/>
    </source>
</evidence>
<dbReference type="GO" id="GO:0009055">
    <property type="term" value="F:electron transfer activity"/>
    <property type="evidence" value="ECO:0007669"/>
    <property type="project" value="InterPro"/>
</dbReference>
<evidence type="ECO:0000256" key="3">
    <source>
        <dbReference type="ARBA" id="ARBA00023004"/>
    </source>
</evidence>
<evidence type="ECO:0000313" key="7">
    <source>
        <dbReference type="EMBL" id="MBT1695953.1"/>
    </source>
</evidence>
<dbReference type="GO" id="GO:0020037">
    <property type="term" value="F:heme binding"/>
    <property type="evidence" value="ECO:0007669"/>
    <property type="project" value="InterPro"/>
</dbReference>
<keyword evidence="5" id="KW-0472">Membrane</keyword>
<keyword evidence="5" id="KW-0812">Transmembrane</keyword>
<feature type="domain" description="Cytochrome c" evidence="6">
    <location>
        <begin position="51"/>
        <end position="150"/>
    </location>
</feature>
<dbReference type="PROSITE" id="PS51007">
    <property type="entry name" value="CYTC"/>
    <property type="match status" value="2"/>
</dbReference>
<dbReference type="Gene3D" id="1.10.760.10">
    <property type="entry name" value="Cytochrome c-like domain"/>
    <property type="match status" value="2"/>
</dbReference>
<comment type="caution">
    <text evidence="7">The sequence shown here is derived from an EMBL/GenBank/DDBJ whole genome shotgun (WGS) entry which is preliminary data.</text>
</comment>
<accession>A0AAP2DIE6</accession>
<dbReference type="InterPro" id="IPR051459">
    <property type="entry name" value="Cytochrome_c-type_DH"/>
</dbReference>
<proteinExistence type="predicted"/>